<protein>
    <submittedName>
        <fullName evidence="2">Uncharacterized protein</fullName>
    </submittedName>
</protein>
<sequence length="118" mass="13401">MYKFTPVQIIADYILRFLKNNADAKLYEAMQRLETKIGQFIADGVDEHQLRSSLSKASRSRSRATLIQECEKLIQNTVANLAKKLAWQPSNAPYPDKTNQRPSDQSDCAQGSAWQRSP</sequence>
<evidence type="ECO:0000256" key="1">
    <source>
        <dbReference type="SAM" id="MobiDB-lite"/>
    </source>
</evidence>
<name>A0A411ALF5_KLEPN</name>
<accession>A0A411ALF5</accession>
<dbReference type="EMBL" id="MK112270">
    <property type="protein sequence ID" value="QAX88703.1"/>
    <property type="molecule type" value="Genomic_DNA"/>
</dbReference>
<feature type="region of interest" description="Disordered" evidence="1">
    <location>
        <begin position="89"/>
        <end position="118"/>
    </location>
</feature>
<proteinExistence type="predicted"/>
<organism evidence="2">
    <name type="scientific">Klebsiella pneumoniae</name>
    <dbReference type="NCBI Taxonomy" id="573"/>
    <lineage>
        <taxon>Bacteria</taxon>
        <taxon>Pseudomonadati</taxon>
        <taxon>Pseudomonadota</taxon>
        <taxon>Gammaproteobacteria</taxon>
        <taxon>Enterobacterales</taxon>
        <taxon>Enterobacteriaceae</taxon>
        <taxon>Klebsiella/Raoultella group</taxon>
        <taxon>Klebsiella</taxon>
        <taxon>Klebsiella pneumoniae complex</taxon>
    </lineage>
</organism>
<feature type="compositionally biased region" description="Polar residues" evidence="1">
    <location>
        <begin position="100"/>
        <end position="118"/>
    </location>
</feature>
<dbReference type="AlphaFoldDB" id="A0A411ALF5"/>
<keyword evidence="2" id="KW-0614">Plasmid</keyword>
<dbReference type="RefSeq" id="WP_368783588.1">
    <property type="nucleotide sequence ID" value="NZ_JAMHCG010000018.1"/>
</dbReference>
<evidence type="ECO:0000313" key="2">
    <source>
        <dbReference type="EMBL" id="QAX88703.1"/>
    </source>
</evidence>
<reference evidence="2" key="1">
    <citation type="submission" date="2018-10" db="EMBL/GenBank/DDBJ databases">
        <title>Klebsiella pneumoniae strain KLB34 NODE_18_length_97493, whole genome shotgun sequence.</title>
        <authorList>
            <person name="Xiang R."/>
            <person name="Wang H."/>
        </authorList>
    </citation>
    <scope>NUCLEOTIDE SEQUENCE</scope>
    <source>
        <strain evidence="2">KLB34</strain>
        <plasmid evidence="2">unnamed</plasmid>
    </source>
</reference>
<geneLocation type="plasmid" evidence="2">
    <name>unnamed</name>
</geneLocation>